<feature type="domain" description="C2H2-type" evidence="9">
    <location>
        <begin position="466"/>
        <end position="493"/>
    </location>
</feature>
<feature type="domain" description="C2H2-type" evidence="9">
    <location>
        <begin position="494"/>
        <end position="521"/>
    </location>
</feature>
<dbReference type="SMART" id="SM00355">
    <property type="entry name" value="ZnF_C2H2"/>
    <property type="match status" value="12"/>
</dbReference>
<feature type="domain" description="C2H2-type" evidence="9">
    <location>
        <begin position="652"/>
        <end position="679"/>
    </location>
</feature>
<dbReference type="GO" id="GO:0000981">
    <property type="term" value="F:DNA-binding transcription factor activity, RNA polymerase II-specific"/>
    <property type="evidence" value="ECO:0007669"/>
    <property type="project" value="TreeGrafter"/>
</dbReference>
<keyword evidence="3" id="KW-0677">Repeat</keyword>
<feature type="domain" description="C2H2-type" evidence="9">
    <location>
        <begin position="624"/>
        <end position="651"/>
    </location>
</feature>
<feature type="domain" description="C2H2-type" evidence="9">
    <location>
        <begin position="368"/>
        <end position="396"/>
    </location>
</feature>
<keyword evidence="6" id="KW-0539">Nucleus</keyword>
<evidence type="ECO:0000256" key="6">
    <source>
        <dbReference type="ARBA" id="ARBA00023242"/>
    </source>
</evidence>
<feature type="compositionally biased region" description="Basic residues" evidence="8">
    <location>
        <begin position="262"/>
        <end position="271"/>
    </location>
</feature>
<evidence type="ECO:0000256" key="1">
    <source>
        <dbReference type="ARBA" id="ARBA00004123"/>
    </source>
</evidence>
<evidence type="ECO:0000256" key="8">
    <source>
        <dbReference type="SAM" id="MobiDB-lite"/>
    </source>
</evidence>
<dbReference type="GO" id="GO:1990837">
    <property type="term" value="F:sequence-specific double-stranded DNA binding"/>
    <property type="evidence" value="ECO:0007669"/>
    <property type="project" value="UniProtKB-ARBA"/>
</dbReference>
<dbReference type="GO" id="GO:0005634">
    <property type="term" value="C:nucleus"/>
    <property type="evidence" value="ECO:0007669"/>
    <property type="project" value="UniProtKB-SubCell"/>
</dbReference>
<feature type="domain" description="C2H2-type" evidence="9">
    <location>
        <begin position="568"/>
        <end position="590"/>
    </location>
</feature>
<dbReference type="PROSITE" id="PS50157">
    <property type="entry name" value="ZINC_FINGER_C2H2_2"/>
    <property type="match status" value="10"/>
</dbReference>
<dbReference type="EMBL" id="HBUE01034917">
    <property type="protein sequence ID" value="CAG6458432.1"/>
    <property type="molecule type" value="Transcribed_RNA"/>
</dbReference>
<dbReference type="SUPFAM" id="SSF57667">
    <property type="entry name" value="beta-beta-alpha zinc fingers"/>
    <property type="match status" value="6"/>
</dbReference>
<dbReference type="EMBL" id="HBUE01257651">
    <property type="protein sequence ID" value="CAG6557377.1"/>
    <property type="molecule type" value="Transcribed_RNA"/>
</dbReference>
<sequence length="715" mass="83036">MDCIVPNCDPEGRSFTLRFPRNHVLCQRWRTSIELGSGRPLPADLDSLEAEVCQQHFEEVDEYSEPVLFRNESVARDVYLSSCRLCLRIDFADQIYAIDSGEIIIGDIPLEELLKTTFQIQLPSEPVGGICEECLVKLDMVASLKRHFCEGAKSVRRLETYIKEENRLRYKKVAKVKSQPVELDVQEVLEPIDVEAVDSANVKHEAKLEELLVESNVMAVEMAEDEILEEEQLNEASEDENVQEDVAEEPEHDEPEEEEKPRAKRARKPKKMYSDDELETKTRRIGRPRGSKTNAAKGPKVRKVHIKHLTERKCYLCVQLFETDEELFSHISVHVDHPLYCELCSETFPSLTKYNRHLAKHDPEERPFKCDHCELRFCDGLAKRRHEKQKHNVDHPVTLNTNAYRRKGKFTCHMCGKQCFSMSSLREHEDSHAGIKRYECKSCGRLFANKNNLERHHLIHTSELPFKCTICGKGFRQSPMYKDHMRLHTGETPYDCNGCDQRFSSTSLLRRHKIRDHGQAPGHPKVGGLAKPRASNNFCRFCLAPFRRHMQLVDHVERFHADQEVEFFNCQLCDQRFVEKTLFETHVRHHDKNFQCELCEKRFASLEVLKNHEARHHEEGKKGYVCKTCDRTFSHVANLKRHELLHLGIKRFECDFCGKRFAQSNQLHVHRRTHTGERPYTCHCGKKFADNSTLCKHRKSVCKPLPVTDPSGTFA</sequence>
<dbReference type="InterPro" id="IPR036236">
    <property type="entry name" value="Znf_C2H2_sf"/>
</dbReference>
<dbReference type="EMBL" id="HBUE01152645">
    <property type="protein sequence ID" value="CAG6506073.1"/>
    <property type="molecule type" value="Transcribed_RNA"/>
</dbReference>
<evidence type="ECO:0000313" key="10">
    <source>
        <dbReference type="EMBL" id="CAG6506073.1"/>
    </source>
</evidence>
<reference evidence="10" key="1">
    <citation type="submission" date="2021-05" db="EMBL/GenBank/DDBJ databases">
        <authorList>
            <person name="Alioto T."/>
            <person name="Alioto T."/>
            <person name="Gomez Garrido J."/>
        </authorList>
    </citation>
    <scope>NUCLEOTIDE SEQUENCE</scope>
</reference>
<organism evidence="10">
    <name type="scientific">Culex pipiens</name>
    <name type="common">House mosquito</name>
    <dbReference type="NCBI Taxonomy" id="7175"/>
    <lineage>
        <taxon>Eukaryota</taxon>
        <taxon>Metazoa</taxon>
        <taxon>Ecdysozoa</taxon>
        <taxon>Arthropoda</taxon>
        <taxon>Hexapoda</taxon>
        <taxon>Insecta</taxon>
        <taxon>Pterygota</taxon>
        <taxon>Neoptera</taxon>
        <taxon>Endopterygota</taxon>
        <taxon>Diptera</taxon>
        <taxon>Nematocera</taxon>
        <taxon>Culicoidea</taxon>
        <taxon>Culicidae</taxon>
        <taxon>Culicinae</taxon>
        <taxon>Culicini</taxon>
        <taxon>Culex</taxon>
        <taxon>Culex</taxon>
    </lineage>
</organism>
<dbReference type="FunFam" id="3.30.160.60:FF:000446">
    <property type="entry name" value="Zinc finger protein"/>
    <property type="match status" value="1"/>
</dbReference>
<dbReference type="FunFam" id="3.30.160.60:FF:000100">
    <property type="entry name" value="Zinc finger 45-like"/>
    <property type="match status" value="1"/>
</dbReference>
<protein>
    <submittedName>
        <fullName evidence="10">Zinc finger protein 93</fullName>
    </submittedName>
</protein>
<feature type="region of interest" description="Disordered" evidence="8">
    <location>
        <begin position="231"/>
        <end position="299"/>
    </location>
</feature>
<keyword evidence="5" id="KW-0862">Zinc</keyword>
<feature type="domain" description="C2H2-type" evidence="9">
    <location>
        <begin position="339"/>
        <end position="366"/>
    </location>
</feature>
<feature type="compositionally biased region" description="Acidic residues" evidence="8">
    <location>
        <begin position="231"/>
        <end position="258"/>
    </location>
</feature>
<comment type="subcellular location">
    <subcellularLocation>
        <location evidence="1">Nucleus</location>
    </subcellularLocation>
</comment>
<dbReference type="GO" id="GO:0008270">
    <property type="term" value="F:zinc ion binding"/>
    <property type="evidence" value="ECO:0007669"/>
    <property type="project" value="UniProtKB-KW"/>
</dbReference>
<dbReference type="Pfam" id="PF00096">
    <property type="entry name" value="zf-C2H2"/>
    <property type="match status" value="5"/>
</dbReference>
<dbReference type="FunFam" id="3.30.160.60:FF:000303">
    <property type="entry name" value="Zinc finger protein 41"/>
    <property type="match status" value="1"/>
</dbReference>
<dbReference type="Pfam" id="PF13894">
    <property type="entry name" value="zf-C2H2_4"/>
    <property type="match status" value="1"/>
</dbReference>
<feature type="domain" description="C2H2-type" evidence="9">
    <location>
        <begin position="410"/>
        <end position="437"/>
    </location>
</feature>
<dbReference type="PANTHER" id="PTHR24408:SF58">
    <property type="entry name" value="TRANSCRIPTION FACTOR (TFIIIA), PUTATIVE (AFU_ORTHOLOGUE AFUA_1G05150)-RELATED"/>
    <property type="match status" value="1"/>
</dbReference>
<evidence type="ECO:0000259" key="9">
    <source>
        <dbReference type="PROSITE" id="PS50157"/>
    </source>
</evidence>
<keyword evidence="4 7" id="KW-0863">Zinc-finger</keyword>
<proteinExistence type="predicted"/>
<dbReference type="PANTHER" id="PTHR24408">
    <property type="entry name" value="ZINC FINGER PROTEIN"/>
    <property type="match status" value="1"/>
</dbReference>
<dbReference type="InterPro" id="IPR013087">
    <property type="entry name" value="Znf_C2H2_type"/>
</dbReference>
<dbReference type="PROSITE" id="PS00028">
    <property type="entry name" value="ZINC_FINGER_C2H2_1"/>
    <property type="match status" value="10"/>
</dbReference>
<accession>A0A8D8D6V6</accession>
<evidence type="ECO:0000256" key="4">
    <source>
        <dbReference type="ARBA" id="ARBA00022771"/>
    </source>
</evidence>
<dbReference type="AlphaFoldDB" id="A0A8D8D6V6"/>
<evidence type="ECO:0000256" key="5">
    <source>
        <dbReference type="ARBA" id="ARBA00022833"/>
    </source>
</evidence>
<evidence type="ECO:0000256" key="3">
    <source>
        <dbReference type="ARBA" id="ARBA00022737"/>
    </source>
</evidence>
<evidence type="ECO:0000256" key="7">
    <source>
        <dbReference type="PROSITE-ProRule" id="PRU00042"/>
    </source>
</evidence>
<dbReference type="FunFam" id="3.30.160.60:FF:000512">
    <property type="entry name" value="zinc finger protein 197 isoform X1"/>
    <property type="match status" value="1"/>
</dbReference>
<name>A0A8D8D6V6_CULPI</name>
<evidence type="ECO:0000256" key="2">
    <source>
        <dbReference type="ARBA" id="ARBA00022723"/>
    </source>
</evidence>
<feature type="domain" description="C2H2-type" evidence="9">
    <location>
        <begin position="438"/>
        <end position="465"/>
    </location>
</feature>
<dbReference type="Gene3D" id="3.30.160.60">
    <property type="entry name" value="Classic Zinc Finger"/>
    <property type="match status" value="9"/>
</dbReference>
<keyword evidence="2" id="KW-0479">Metal-binding</keyword>
<feature type="domain" description="C2H2-type" evidence="9">
    <location>
        <begin position="594"/>
        <end position="621"/>
    </location>
</feature>